<dbReference type="eggNOG" id="COG5450">
    <property type="taxonomic scope" value="Bacteria"/>
</dbReference>
<dbReference type="Proteomes" id="UP000006055">
    <property type="component" value="Chromosome"/>
</dbReference>
<dbReference type="AlphaFoldDB" id="I4C1B5"/>
<proteinExistence type="predicted"/>
<organism evidence="1 2">
    <name type="scientific">Desulfomonile tiedjei (strain ATCC 49306 / DSM 6799 / DCB-1)</name>
    <dbReference type="NCBI Taxonomy" id="706587"/>
    <lineage>
        <taxon>Bacteria</taxon>
        <taxon>Pseudomonadati</taxon>
        <taxon>Thermodesulfobacteriota</taxon>
        <taxon>Desulfomonilia</taxon>
        <taxon>Desulfomonilales</taxon>
        <taxon>Desulfomonilaceae</taxon>
        <taxon>Desulfomonile</taxon>
    </lineage>
</organism>
<evidence type="ECO:0000313" key="1">
    <source>
        <dbReference type="EMBL" id="AFM23356.1"/>
    </source>
</evidence>
<sequence>MIRINTYHLDEGRIEMRTTLNIEDTLIEKASELTGIKEKTTLVRLGLEALIARESARRLAQLGGTEKQLKAIPRRRTTEQ</sequence>
<dbReference type="Pfam" id="PF09957">
    <property type="entry name" value="VapB_antitoxin"/>
    <property type="match status" value="1"/>
</dbReference>
<protein>
    <recommendedName>
        <fullName evidence="3">Type II toxin-antitoxin system VapB family antitoxin</fullName>
    </recommendedName>
</protein>
<accession>I4C1B5</accession>
<evidence type="ECO:0000313" key="2">
    <source>
        <dbReference type="Proteomes" id="UP000006055"/>
    </source>
</evidence>
<gene>
    <name evidence="1" type="ordered locus">Desti_0629</name>
</gene>
<name>I4C1B5_DESTA</name>
<reference evidence="2" key="1">
    <citation type="submission" date="2012-06" db="EMBL/GenBank/DDBJ databases">
        <title>Complete sequence of chromosome of Desulfomonile tiedjei DSM 6799.</title>
        <authorList>
            <person name="Lucas S."/>
            <person name="Copeland A."/>
            <person name="Lapidus A."/>
            <person name="Glavina del Rio T."/>
            <person name="Dalin E."/>
            <person name="Tice H."/>
            <person name="Bruce D."/>
            <person name="Goodwin L."/>
            <person name="Pitluck S."/>
            <person name="Peters L."/>
            <person name="Ovchinnikova G."/>
            <person name="Zeytun A."/>
            <person name="Lu M."/>
            <person name="Kyrpides N."/>
            <person name="Mavromatis K."/>
            <person name="Ivanova N."/>
            <person name="Brettin T."/>
            <person name="Detter J.C."/>
            <person name="Han C."/>
            <person name="Larimer F."/>
            <person name="Land M."/>
            <person name="Hauser L."/>
            <person name="Markowitz V."/>
            <person name="Cheng J.-F."/>
            <person name="Hugenholtz P."/>
            <person name="Woyke T."/>
            <person name="Wu D."/>
            <person name="Spring S."/>
            <person name="Schroeder M."/>
            <person name="Brambilla E."/>
            <person name="Klenk H.-P."/>
            <person name="Eisen J.A."/>
        </authorList>
    </citation>
    <scope>NUCLEOTIDE SEQUENCE [LARGE SCALE GENOMIC DNA]</scope>
    <source>
        <strain evidence="2">ATCC 49306 / DSM 6799 / DCB-1</strain>
    </source>
</reference>
<dbReference type="KEGG" id="dti:Desti_0629"/>
<dbReference type="EMBL" id="CP003360">
    <property type="protein sequence ID" value="AFM23356.1"/>
    <property type="molecule type" value="Genomic_DNA"/>
</dbReference>
<dbReference type="InterPro" id="IPR019239">
    <property type="entry name" value="VapB_antitoxin"/>
</dbReference>
<keyword evidence="2" id="KW-1185">Reference proteome</keyword>
<dbReference type="STRING" id="706587.Desti_0629"/>
<evidence type="ECO:0008006" key="3">
    <source>
        <dbReference type="Google" id="ProtNLM"/>
    </source>
</evidence>
<dbReference type="HOGENOM" id="CLU_179376_1_1_7"/>